<dbReference type="InterPro" id="IPR036439">
    <property type="entry name" value="Dockerin_dom_sf"/>
</dbReference>
<dbReference type="SUPFAM" id="SSF81296">
    <property type="entry name" value="E set domains"/>
    <property type="match status" value="5"/>
</dbReference>
<dbReference type="GO" id="GO:0006508">
    <property type="term" value="P:proteolysis"/>
    <property type="evidence" value="ECO:0007669"/>
    <property type="project" value="InterPro"/>
</dbReference>
<dbReference type="GO" id="GO:0008233">
    <property type="term" value="F:peptidase activity"/>
    <property type="evidence" value="ECO:0007669"/>
    <property type="project" value="InterPro"/>
</dbReference>
<dbReference type="Pfam" id="PF01833">
    <property type="entry name" value="TIG"/>
    <property type="match status" value="4"/>
</dbReference>
<feature type="domain" description="IPT/TIG" evidence="2">
    <location>
        <begin position="109"/>
        <end position="192"/>
    </location>
</feature>
<organism evidence="3 4">
    <name type="scientific">Desulfonema magnum</name>
    <dbReference type="NCBI Taxonomy" id="45655"/>
    <lineage>
        <taxon>Bacteria</taxon>
        <taxon>Pseudomonadati</taxon>
        <taxon>Thermodesulfobacteriota</taxon>
        <taxon>Desulfobacteria</taxon>
        <taxon>Desulfobacterales</taxon>
        <taxon>Desulfococcaceae</taxon>
        <taxon>Desulfonema</taxon>
    </lineage>
</organism>
<feature type="signal peptide" evidence="1">
    <location>
        <begin position="1"/>
        <end position="24"/>
    </location>
</feature>
<feature type="chain" id="PRO_5036847206" evidence="1">
    <location>
        <begin position="25"/>
        <end position="1166"/>
    </location>
</feature>
<dbReference type="InterPro" id="IPR002909">
    <property type="entry name" value="IPT_dom"/>
</dbReference>
<dbReference type="SMART" id="SM00429">
    <property type="entry name" value="IPT"/>
    <property type="match status" value="3"/>
</dbReference>
<dbReference type="GO" id="GO:0017154">
    <property type="term" value="F:semaphorin receptor activity"/>
    <property type="evidence" value="ECO:0007669"/>
    <property type="project" value="InterPro"/>
</dbReference>
<evidence type="ECO:0000313" key="3">
    <source>
        <dbReference type="EMBL" id="QTA92265.1"/>
    </source>
</evidence>
<proteinExistence type="predicted"/>
<dbReference type="Proteomes" id="UP000663722">
    <property type="component" value="Chromosome"/>
</dbReference>
<sequence length="1166" mass="125571">MKRMISIFLILLAVSVSIFGNAHAATPIISSIDPGHGPASGGIQITITGSNFEVGTRVTFGGIEGTEVMVSETKLFCTTPAHIPGVVQVIVTNPDDSSSGSVSYTYDPPPTINTVNPDNGYEFGGDDITITGNNFTDGAIVAFDGILATNVQVLSSTEISCTTPPNENGSTDIVVTNPDGQTATYERGFYYILQPPPAIMAIEPSKGPISGGIFVTINGANFFEGAMVTFGGEKATNINVVSDTTITCPTPLCQGCDPSDPDGKIEVDVEVRNADGQCDISTYTYLVIPLQLSPAQGPAYGGTTVTIEPGDESVSFLTGGTTTVTFSGISASDVSVYPDKIICTTPLASDIGIADVVVNNSSQSFTCSDCYKYTCISDAERQALIDFYTNTNGQNWTDKTGWLGNKYTECTWKGVVCDAGQEHVEKLILDNNNLDGTLPESIADLSNLQVISIKNNKARTPIPETILDLNLKDGQSDFSWNHLCIDDGEPLTEFLNQKQLGNKDFRFVQQKEDGSFCKLPETSLLVIPASLNVDESQYAEIPEDESQLDDLFFSFTVKPAPGLEYKSDVIVKLYSSNLSECNVYPASVTLSAENWNHGAKAYVIPEKDEIADGLQTCTILTAPAISSDGNFNNVNPEDVTVFVSDTDQGVSITGIYPNIGTTNKEFTATLKGTGFDGATKVYIFKSGDESQKTEITMITVVSSTEITLTIPAQKEEGQYALKVSNDENDVLEGAITIKAYQSEVDDQEKKKAIIIAGGGSYSANVLWTATKNCANRAYLALMSQGYSHDSIKYLSPEIYIDVDGDGVSDVDAEPTQKNLENTIKIWAKTIEPGADELLIYMTGHGGDGTFELRDGEILEATVLNGWLNDLQQTMPGKLIFIYDACVSGSFLSLLTPEAGKERYVIASTSAEERTWFLDDGEFSFSYHFWNAVENKGRLYSSFVDGKNMMIGQTSLIDIDGDGEINIISDDKGELIISDDIIIGRGRVAAVSYPVIENVVSENITLSCGETSATISVSALSSLNDIFVVWGRIIPPSYVEGKLPEQEVTYLPSIKLSPAEGKDDTYEATYEGLTELGMYRAIVYAVDTGLNESLPKEITITKQCKGDIDGNGNIGLSDILFVLKITGGMTITDSSIERYLPFVDVNGDDKIGLEDGIYLLQSLAGLR</sequence>
<reference evidence="3" key="1">
    <citation type="journal article" date="2021" name="Microb. Physiol.">
        <title>Proteogenomic Insights into the Physiology of Marine, Sulfate-Reducing, Filamentous Desulfonema limicola and Desulfonema magnum.</title>
        <authorList>
            <person name="Schnaars V."/>
            <person name="Wohlbrand L."/>
            <person name="Scheve S."/>
            <person name="Hinrichs C."/>
            <person name="Reinhardt R."/>
            <person name="Rabus R."/>
        </authorList>
    </citation>
    <scope>NUCLEOTIDE SEQUENCE</scope>
    <source>
        <strain evidence="3">4be13</strain>
    </source>
</reference>
<dbReference type="Gene3D" id="3.40.50.1460">
    <property type="match status" value="1"/>
</dbReference>
<dbReference type="AlphaFoldDB" id="A0A975GSP2"/>
<dbReference type="KEGG" id="dmm:dnm_083410"/>
<evidence type="ECO:0000259" key="2">
    <source>
        <dbReference type="SMART" id="SM00429"/>
    </source>
</evidence>
<feature type="domain" description="IPT/TIG" evidence="2">
    <location>
        <begin position="26"/>
        <end position="107"/>
    </location>
</feature>
<dbReference type="InterPro" id="IPR013783">
    <property type="entry name" value="Ig-like_fold"/>
</dbReference>
<dbReference type="CDD" id="cd00102">
    <property type="entry name" value="IPT"/>
    <property type="match status" value="2"/>
</dbReference>
<dbReference type="PROSITE" id="PS00018">
    <property type="entry name" value="EF_HAND_1"/>
    <property type="match status" value="1"/>
</dbReference>
<keyword evidence="4" id="KW-1185">Reference proteome</keyword>
<dbReference type="GO" id="GO:0000272">
    <property type="term" value="P:polysaccharide catabolic process"/>
    <property type="evidence" value="ECO:0007669"/>
    <property type="project" value="InterPro"/>
</dbReference>
<accession>A0A975GSP2</accession>
<dbReference type="InterPro" id="IPR018247">
    <property type="entry name" value="EF_Hand_1_Ca_BS"/>
</dbReference>
<keyword evidence="1" id="KW-0732">Signal</keyword>
<dbReference type="SUPFAM" id="SSF63446">
    <property type="entry name" value="Type I dockerin domain"/>
    <property type="match status" value="1"/>
</dbReference>
<dbReference type="InterPro" id="IPR014756">
    <property type="entry name" value="Ig_E-set"/>
</dbReference>
<dbReference type="PANTHER" id="PTHR22625">
    <property type="entry name" value="PLEXIN"/>
    <property type="match status" value="1"/>
</dbReference>
<protein>
    <submittedName>
        <fullName evidence="3">Immunoglobulin fold-containing protein</fullName>
    </submittedName>
</protein>
<evidence type="ECO:0000256" key="1">
    <source>
        <dbReference type="SAM" id="SignalP"/>
    </source>
</evidence>
<dbReference type="Pfam" id="PF01650">
    <property type="entry name" value="Peptidase_C13"/>
    <property type="match status" value="1"/>
</dbReference>
<feature type="domain" description="IPT/TIG" evidence="2">
    <location>
        <begin position="196"/>
        <end position="286"/>
    </location>
</feature>
<dbReference type="InterPro" id="IPR031148">
    <property type="entry name" value="Plexin"/>
</dbReference>
<dbReference type="InterPro" id="IPR001096">
    <property type="entry name" value="Peptidase_C13"/>
</dbReference>
<dbReference type="EMBL" id="CP061800">
    <property type="protein sequence ID" value="QTA92265.1"/>
    <property type="molecule type" value="Genomic_DNA"/>
</dbReference>
<dbReference type="PANTHER" id="PTHR22625:SF70">
    <property type="entry name" value="PLEXIN A, ISOFORM A"/>
    <property type="match status" value="1"/>
</dbReference>
<dbReference type="Gene3D" id="3.80.10.10">
    <property type="entry name" value="Ribonuclease Inhibitor"/>
    <property type="match status" value="1"/>
</dbReference>
<gene>
    <name evidence="3" type="ORF">dnm_083410</name>
</gene>
<dbReference type="Gene3D" id="1.10.1330.10">
    <property type="entry name" value="Dockerin domain"/>
    <property type="match status" value="1"/>
</dbReference>
<dbReference type="SUPFAM" id="SSF52058">
    <property type="entry name" value="L domain-like"/>
    <property type="match status" value="1"/>
</dbReference>
<evidence type="ECO:0000313" key="4">
    <source>
        <dbReference type="Proteomes" id="UP000663722"/>
    </source>
</evidence>
<dbReference type="InterPro" id="IPR032675">
    <property type="entry name" value="LRR_dom_sf"/>
</dbReference>
<dbReference type="Gene3D" id="2.60.40.10">
    <property type="entry name" value="Immunoglobulins"/>
    <property type="match status" value="5"/>
</dbReference>
<name>A0A975GSP2_9BACT</name>
<dbReference type="RefSeq" id="WP_207679697.1">
    <property type="nucleotide sequence ID" value="NZ_CP061800.1"/>
</dbReference>